<dbReference type="SUPFAM" id="SSF89095">
    <property type="entry name" value="GatB/YqeY motif"/>
    <property type="match status" value="1"/>
</dbReference>
<dbReference type="Gene3D" id="1.10.1510.10">
    <property type="entry name" value="Uncharacterised protein YqeY/AIM41 PF09424, N-terminal domain"/>
    <property type="match status" value="1"/>
</dbReference>
<organism evidence="2 3">
    <name type="scientific">Nocardiopsis coralli</name>
    <dbReference type="NCBI Taxonomy" id="2772213"/>
    <lineage>
        <taxon>Bacteria</taxon>
        <taxon>Bacillati</taxon>
        <taxon>Actinomycetota</taxon>
        <taxon>Actinomycetes</taxon>
        <taxon>Streptosporangiales</taxon>
        <taxon>Nocardiopsidaceae</taxon>
        <taxon>Nocardiopsis</taxon>
    </lineage>
</organism>
<accession>A0ABR9PDA0</accession>
<name>A0ABR9PDA0_9ACTN</name>
<dbReference type="RefSeq" id="WP_193124420.1">
    <property type="nucleotide sequence ID" value="NZ_JADBGI010000029.1"/>
</dbReference>
<dbReference type="Proteomes" id="UP000806528">
    <property type="component" value="Unassembled WGS sequence"/>
</dbReference>
<comment type="caution">
    <text evidence="2">The sequence shown here is derived from an EMBL/GenBank/DDBJ whole genome shotgun (WGS) entry which is preliminary data.</text>
</comment>
<proteinExistence type="predicted"/>
<dbReference type="InterPro" id="IPR023168">
    <property type="entry name" value="GatB_Yqey_C_2"/>
</dbReference>
<dbReference type="PANTHER" id="PTHR28055:SF1">
    <property type="entry name" value="ALTERED INHERITANCE OF MITOCHONDRIA PROTEIN 41, MITOCHONDRIAL"/>
    <property type="match status" value="1"/>
</dbReference>
<dbReference type="InterPro" id="IPR019004">
    <property type="entry name" value="YqeY/Aim41"/>
</dbReference>
<sequence length="151" mass="16213">MSELKDRLKNDLTAAIKERDKVRTGTLRMVLAAISTEESAGSSQRDLDDAEVTKLLTREAKKRREAAEAFDQGGRSDQAAAERAESEVISDYLPKQLTDGELSELVSAAIGETGAEGPKQMGQVMKVVNPRVAGQAEGSRVAAEVKRQLAG</sequence>
<evidence type="ECO:0000313" key="3">
    <source>
        <dbReference type="Proteomes" id="UP000806528"/>
    </source>
</evidence>
<dbReference type="Pfam" id="PF09424">
    <property type="entry name" value="YqeY"/>
    <property type="match status" value="1"/>
</dbReference>
<evidence type="ECO:0000313" key="2">
    <source>
        <dbReference type="EMBL" id="MBE3001828.1"/>
    </source>
</evidence>
<dbReference type="PANTHER" id="PTHR28055">
    <property type="entry name" value="ALTERED INHERITANCE OF MITOCHONDRIA PROTEIN 41, MITOCHONDRIAL"/>
    <property type="match status" value="1"/>
</dbReference>
<reference evidence="2 3" key="1">
    <citation type="submission" date="2020-09" db="EMBL/GenBank/DDBJ databases">
        <title>Diversity and distribution of actinomycetes associated with coral in the coast of Hainan.</title>
        <authorList>
            <person name="Li F."/>
        </authorList>
    </citation>
    <scope>NUCLEOTIDE SEQUENCE [LARGE SCALE GENOMIC DNA]</scope>
    <source>
        <strain evidence="2 3">HNM0947</strain>
    </source>
</reference>
<feature type="region of interest" description="Disordered" evidence="1">
    <location>
        <begin position="62"/>
        <end position="87"/>
    </location>
</feature>
<keyword evidence="3" id="KW-1185">Reference proteome</keyword>
<protein>
    <submittedName>
        <fullName evidence="2">GatB/YqeY domain-containing protein</fullName>
    </submittedName>
</protein>
<dbReference type="EMBL" id="JADBGI010000029">
    <property type="protein sequence ID" value="MBE3001828.1"/>
    <property type="molecule type" value="Genomic_DNA"/>
</dbReference>
<dbReference type="Gene3D" id="1.10.10.410">
    <property type="match status" value="1"/>
</dbReference>
<gene>
    <name evidence="2" type="ORF">IDM40_24490</name>
</gene>
<dbReference type="InterPro" id="IPR042184">
    <property type="entry name" value="YqeY/Aim41_N"/>
</dbReference>
<evidence type="ECO:0000256" key="1">
    <source>
        <dbReference type="SAM" id="MobiDB-lite"/>
    </source>
</evidence>
<dbReference type="InterPro" id="IPR003789">
    <property type="entry name" value="Asn/Gln_tRNA_amidoTrase-B-like"/>
</dbReference>